<sequence>MKKTFTLLFLLGICTFSFAQEKKDELKGSPSKDISAIKTANELAKYGYQQYSSSALLEAARILIATPTQNIKTEGEAPTSTVKEKPEFAPSNLLADARKYANKDANLLALIDKAEKLLNTTKRGAVGGARSGVYVVPGYSNHEFQIKFWGNELAEILASGDGDSDLDLYIYDENGNLIVYDNDYTDDCYVRWVPARTGLFTIRINNRGVANRYILATN</sequence>
<gene>
    <name evidence="1" type="ORF">SDC9_62595</name>
</gene>
<dbReference type="AlphaFoldDB" id="A0A644XKD7"/>
<proteinExistence type="predicted"/>
<evidence type="ECO:0008006" key="2">
    <source>
        <dbReference type="Google" id="ProtNLM"/>
    </source>
</evidence>
<name>A0A644XKD7_9ZZZZ</name>
<dbReference type="Gene3D" id="2.60.120.380">
    <property type="match status" value="1"/>
</dbReference>
<comment type="caution">
    <text evidence="1">The sequence shown here is derived from an EMBL/GenBank/DDBJ whole genome shotgun (WGS) entry which is preliminary data.</text>
</comment>
<evidence type="ECO:0000313" key="1">
    <source>
        <dbReference type="EMBL" id="MPM16218.1"/>
    </source>
</evidence>
<organism evidence="1">
    <name type="scientific">bioreactor metagenome</name>
    <dbReference type="NCBI Taxonomy" id="1076179"/>
    <lineage>
        <taxon>unclassified sequences</taxon>
        <taxon>metagenomes</taxon>
        <taxon>ecological metagenomes</taxon>
    </lineage>
</organism>
<protein>
    <recommendedName>
        <fullName evidence="2">Peptidase C-terminal archaeal/bacterial domain-containing protein</fullName>
    </recommendedName>
</protein>
<dbReference type="EMBL" id="VSSQ01002572">
    <property type="protein sequence ID" value="MPM16218.1"/>
    <property type="molecule type" value="Genomic_DNA"/>
</dbReference>
<accession>A0A644XKD7</accession>
<reference evidence="1" key="1">
    <citation type="submission" date="2019-08" db="EMBL/GenBank/DDBJ databases">
        <authorList>
            <person name="Kucharzyk K."/>
            <person name="Murdoch R.W."/>
            <person name="Higgins S."/>
            <person name="Loffler F."/>
        </authorList>
    </citation>
    <scope>NUCLEOTIDE SEQUENCE</scope>
</reference>